<accession>A0A6V8PKR0</accession>
<sequence length="40" mass="4214">MEKVVSLSGIAGGTGGSYILPVTFPSSRTRNNVVYSEIII</sequence>
<dbReference type="EMBL" id="BLSA01000330">
    <property type="protein sequence ID" value="GFP33209.1"/>
    <property type="molecule type" value="Genomic_DNA"/>
</dbReference>
<evidence type="ECO:0000313" key="1">
    <source>
        <dbReference type="EMBL" id="GFP33209.1"/>
    </source>
</evidence>
<evidence type="ECO:0000313" key="2">
    <source>
        <dbReference type="Proteomes" id="UP000568877"/>
    </source>
</evidence>
<proteinExistence type="predicted"/>
<feature type="non-terminal residue" evidence="1">
    <location>
        <position position="40"/>
    </location>
</feature>
<protein>
    <submittedName>
        <fullName evidence="1">Uncharacterized protein</fullName>
    </submittedName>
</protein>
<dbReference type="AlphaFoldDB" id="A0A6V8PKR0"/>
<organism evidence="1 2">
    <name type="scientific">Candidatus Hakubella thermalkaliphila</name>
    <dbReference type="NCBI Taxonomy" id="2754717"/>
    <lineage>
        <taxon>Bacteria</taxon>
        <taxon>Bacillati</taxon>
        <taxon>Actinomycetota</taxon>
        <taxon>Actinomycetota incertae sedis</taxon>
        <taxon>Candidatus Hakubellales</taxon>
        <taxon>Candidatus Hakubellaceae</taxon>
        <taxon>Candidatus Hakubella</taxon>
    </lineage>
</organism>
<dbReference type="Proteomes" id="UP000568877">
    <property type="component" value="Unassembled WGS sequence"/>
</dbReference>
<comment type="caution">
    <text evidence="1">The sequence shown here is derived from an EMBL/GenBank/DDBJ whole genome shotgun (WGS) entry which is preliminary data.</text>
</comment>
<name>A0A6V8PKR0_9ACTN</name>
<reference evidence="1 2" key="1">
    <citation type="journal article" date="2020" name="Front. Microbiol.">
        <title>Single-cell genomics of novel Actinobacteria with the Wood-Ljungdahl pathway discovered in a serpentinizing system.</title>
        <authorList>
            <person name="Merino N."/>
            <person name="Kawai M."/>
            <person name="Boyd E.S."/>
            <person name="Colman D.R."/>
            <person name="McGlynn S.E."/>
            <person name="Nealson K.H."/>
            <person name="Kurokawa K."/>
            <person name="Hongoh Y."/>
        </authorList>
    </citation>
    <scope>NUCLEOTIDE SEQUENCE [LARGE SCALE GENOMIC DNA]</scope>
    <source>
        <strain evidence="1 2">S42</strain>
    </source>
</reference>
<gene>
    <name evidence="1" type="ORF">HKBW3S42_01532</name>
</gene>